<reference evidence="8 9" key="1">
    <citation type="submission" date="2015-07" db="EMBL/GenBank/DDBJ databases">
        <title>Genome analysis of myxobacterium Chondromyces crocatus Cm c5 reveals a high potential for natural compound synthesis and the genetic basis for the loss of fruiting body formation.</title>
        <authorList>
            <person name="Zaburannyi N."/>
            <person name="Bunk B."/>
            <person name="Maier J."/>
            <person name="Overmann J."/>
            <person name="Mueller R."/>
        </authorList>
    </citation>
    <scope>NUCLEOTIDE SEQUENCE [LARGE SCALE GENOMIC DNA]</scope>
    <source>
        <strain evidence="8 9">Cm c5</strain>
    </source>
</reference>
<evidence type="ECO:0000256" key="1">
    <source>
        <dbReference type="ARBA" id="ARBA00004651"/>
    </source>
</evidence>
<evidence type="ECO:0000256" key="4">
    <source>
        <dbReference type="ARBA" id="ARBA00022989"/>
    </source>
</evidence>
<protein>
    <recommendedName>
        <fullName evidence="10">ATP synthase subunit I</fullName>
    </recommendedName>
</protein>
<name>A0A0K1E6W8_CHOCO</name>
<dbReference type="KEGG" id="ccro:CMC5_007240"/>
<feature type="transmembrane region" description="Helical" evidence="7">
    <location>
        <begin position="89"/>
        <end position="112"/>
    </location>
</feature>
<evidence type="ECO:0000256" key="6">
    <source>
        <dbReference type="SAM" id="MobiDB-lite"/>
    </source>
</evidence>
<dbReference type="AlphaFoldDB" id="A0A0K1E6W8"/>
<evidence type="ECO:0000256" key="2">
    <source>
        <dbReference type="ARBA" id="ARBA00022475"/>
    </source>
</evidence>
<dbReference type="InterPro" id="IPR005598">
    <property type="entry name" value="ATP_synth_I"/>
</dbReference>
<accession>A0A0K1E6W8</accession>
<keyword evidence="2" id="KW-1003">Cell membrane</keyword>
<feature type="transmembrane region" description="Helical" evidence="7">
    <location>
        <begin position="58"/>
        <end position="77"/>
    </location>
</feature>
<organism evidence="8 9">
    <name type="scientific">Chondromyces crocatus</name>
    <dbReference type="NCBI Taxonomy" id="52"/>
    <lineage>
        <taxon>Bacteria</taxon>
        <taxon>Pseudomonadati</taxon>
        <taxon>Myxococcota</taxon>
        <taxon>Polyangia</taxon>
        <taxon>Polyangiales</taxon>
        <taxon>Polyangiaceae</taxon>
        <taxon>Chondromyces</taxon>
    </lineage>
</organism>
<keyword evidence="5 7" id="KW-0472">Membrane</keyword>
<gene>
    <name evidence="8" type="ORF">CMC5_007240</name>
</gene>
<evidence type="ECO:0000256" key="7">
    <source>
        <dbReference type="SAM" id="Phobius"/>
    </source>
</evidence>
<proteinExistence type="predicted"/>
<feature type="region of interest" description="Disordered" evidence="6">
    <location>
        <begin position="1"/>
        <end position="23"/>
    </location>
</feature>
<dbReference type="GO" id="GO:0005886">
    <property type="term" value="C:plasma membrane"/>
    <property type="evidence" value="ECO:0007669"/>
    <property type="project" value="UniProtKB-SubCell"/>
</dbReference>
<dbReference type="Proteomes" id="UP000067626">
    <property type="component" value="Chromosome"/>
</dbReference>
<keyword evidence="3 7" id="KW-0812">Transmembrane</keyword>
<dbReference type="Pfam" id="PF03899">
    <property type="entry name" value="ATP-synt_I"/>
    <property type="match status" value="1"/>
</dbReference>
<evidence type="ECO:0008006" key="10">
    <source>
        <dbReference type="Google" id="ProtNLM"/>
    </source>
</evidence>
<feature type="transmembrane region" description="Helical" evidence="7">
    <location>
        <begin position="118"/>
        <end position="140"/>
    </location>
</feature>
<keyword evidence="9" id="KW-1185">Reference proteome</keyword>
<keyword evidence="4 7" id="KW-1133">Transmembrane helix</keyword>
<sequence>MSRKQHDESPFDVRQEGDLAPARPKDGLDASMRAALVAVAATTAVLTLGALFSYSPRVALGVGLGGCIAVLNLYVFAKIVDAFIGRRGNAAPWAVIAVIKVVGLIGAVWLILRTNVVPPLSLTVGFSALIVGITLGSLFGPKPPDDHEPRSRP</sequence>
<feature type="transmembrane region" description="Helical" evidence="7">
    <location>
        <begin position="34"/>
        <end position="52"/>
    </location>
</feature>
<comment type="subcellular location">
    <subcellularLocation>
        <location evidence="1">Cell membrane</location>
        <topology evidence="1">Multi-pass membrane protein</topology>
    </subcellularLocation>
</comment>
<dbReference type="EMBL" id="CP012159">
    <property type="protein sequence ID" value="AKT36605.1"/>
    <property type="molecule type" value="Genomic_DNA"/>
</dbReference>
<evidence type="ECO:0000256" key="5">
    <source>
        <dbReference type="ARBA" id="ARBA00023136"/>
    </source>
</evidence>
<evidence type="ECO:0000313" key="8">
    <source>
        <dbReference type="EMBL" id="AKT36605.1"/>
    </source>
</evidence>
<evidence type="ECO:0000313" key="9">
    <source>
        <dbReference type="Proteomes" id="UP000067626"/>
    </source>
</evidence>
<evidence type="ECO:0000256" key="3">
    <source>
        <dbReference type="ARBA" id="ARBA00022692"/>
    </source>
</evidence>
<dbReference type="OrthoDB" id="5519816at2"/>